<dbReference type="InterPro" id="IPR036034">
    <property type="entry name" value="PDZ_sf"/>
</dbReference>
<evidence type="ECO:0000259" key="10">
    <source>
        <dbReference type="Pfam" id="PF11356"/>
    </source>
</evidence>
<evidence type="ECO:0000256" key="4">
    <source>
        <dbReference type="ARBA" id="ARBA00022475"/>
    </source>
</evidence>
<comment type="similarity">
    <text evidence="2">Belongs to the GSP C family.</text>
</comment>
<keyword evidence="7" id="KW-0653">Protein transport</keyword>
<dbReference type="Gene3D" id="2.30.42.10">
    <property type="match status" value="1"/>
</dbReference>
<dbReference type="GO" id="GO:0015628">
    <property type="term" value="P:protein secretion by the type II secretion system"/>
    <property type="evidence" value="ECO:0007669"/>
    <property type="project" value="InterPro"/>
</dbReference>
<evidence type="ECO:0000256" key="7">
    <source>
        <dbReference type="ARBA" id="ARBA00022927"/>
    </source>
</evidence>
<accession>A0A7H4LXY5</accession>
<reference evidence="11 12" key="1">
    <citation type="submission" date="2018-06" db="EMBL/GenBank/DDBJ databases">
        <authorList>
            <consortium name="Pathogen Informatics"/>
            <person name="Doyle S."/>
        </authorList>
    </citation>
    <scope>NUCLEOTIDE SEQUENCE [LARGE SCALE GENOMIC DNA]</scope>
    <source>
        <strain evidence="11 12">NCTC11694</strain>
    </source>
</reference>
<evidence type="ECO:0000313" key="11">
    <source>
        <dbReference type="EMBL" id="STR41011.1"/>
    </source>
</evidence>
<dbReference type="EMBL" id="UGJR01000002">
    <property type="protein sequence ID" value="STR41011.1"/>
    <property type="molecule type" value="Genomic_DNA"/>
</dbReference>
<evidence type="ECO:0000256" key="9">
    <source>
        <dbReference type="ARBA" id="ARBA00023136"/>
    </source>
</evidence>
<evidence type="ECO:0000256" key="3">
    <source>
        <dbReference type="ARBA" id="ARBA00022448"/>
    </source>
</evidence>
<keyword evidence="6" id="KW-0812">Transmembrane</keyword>
<evidence type="ECO:0000256" key="6">
    <source>
        <dbReference type="ARBA" id="ARBA00022692"/>
    </source>
</evidence>
<dbReference type="InterPro" id="IPR001639">
    <property type="entry name" value="T2SS_protein-GspC"/>
</dbReference>
<evidence type="ECO:0000256" key="1">
    <source>
        <dbReference type="ARBA" id="ARBA00004533"/>
    </source>
</evidence>
<dbReference type="NCBIfam" id="TIGR01713">
    <property type="entry name" value="typeII_sec_gspC"/>
    <property type="match status" value="1"/>
</dbReference>
<feature type="domain" description="Type II secretion system protein GspC N-terminal" evidence="10">
    <location>
        <begin position="27"/>
        <end position="168"/>
    </location>
</feature>
<dbReference type="GO" id="GO:0015627">
    <property type="term" value="C:type II protein secretion system complex"/>
    <property type="evidence" value="ECO:0007669"/>
    <property type="project" value="InterPro"/>
</dbReference>
<keyword evidence="3" id="KW-0813">Transport</keyword>
<organism evidence="11 12">
    <name type="scientific">Klebsiella michiganensis</name>
    <dbReference type="NCBI Taxonomy" id="1134687"/>
    <lineage>
        <taxon>Bacteria</taxon>
        <taxon>Pseudomonadati</taxon>
        <taxon>Pseudomonadota</taxon>
        <taxon>Gammaproteobacteria</taxon>
        <taxon>Enterobacterales</taxon>
        <taxon>Enterobacteriaceae</taxon>
        <taxon>Klebsiella/Raoultella group</taxon>
        <taxon>Klebsiella</taxon>
    </lineage>
</organism>
<dbReference type="InterPro" id="IPR024961">
    <property type="entry name" value="T2SS_GspC_N"/>
</dbReference>
<dbReference type="SUPFAM" id="SSF50156">
    <property type="entry name" value="PDZ domain-like"/>
    <property type="match status" value="1"/>
</dbReference>
<name>A0A7H4LXY5_9ENTR</name>
<evidence type="ECO:0000256" key="5">
    <source>
        <dbReference type="ARBA" id="ARBA00022519"/>
    </source>
</evidence>
<comment type="subcellular location">
    <subcellularLocation>
        <location evidence="1">Cell inner membrane</location>
    </subcellularLocation>
</comment>
<evidence type="ECO:0000256" key="8">
    <source>
        <dbReference type="ARBA" id="ARBA00022989"/>
    </source>
</evidence>
<dbReference type="Gene3D" id="2.30.30.830">
    <property type="match status" value="1"/>
</dbReference>
<comment type="caution">
    <text evidence="11">The sequence shown here is derived from an EMBL/GenBank/DDBJ whole genome shotgun (WGS) entry which is preliminary data.</text>
</comment>
<proteinExistence type="inferred from homology"/>
<dbReference type="GO" id="GO:0005886">
    <property type="term" value="C:plasma membrane"/>
    <property type="evidence" value="ECO:0007669"/>
    <property type="project" value="UniProtKB-SubCell"/>
</dbReference>
<protein>
    <submittedName>
        <fullName evidence="11">General secretion pathway protein C</fullName>
    </submittedName>
</protein>
<keyword evidence="4" id="KW-1003">Cell membrane</keyword>
<dbReference type="Proteomes" id="UP000255050">
    <property type="component" value="Unassembled WGS sequence"/>
</dbReference>
<keyword evidence="9" id="KW-0472">Membrane</keyword>
<dbReference type="Pfam" id="PF11356">
    <property type="entry name" value="T2SSC"/>
    <property type="match status" value="1"/>
</dbReference>
<dbReference type="RefSeq" id="WP_064374604.1">
    <property type="nucleotide sequence ID" value="NZ_CABGLD010000011.1"/>
</dbReference>
<evidence type="ECO:0000313" key="12">
    <source>
        <dbReference type="Proteomes" id="UP000255050"/>
    </source>
</evidence>
<evidence type="ECO:0000256" key="2">
    <source>
        <dbReference type="ARBA" id="ARBA00007986"/>
    </source>
</evidence>
<keyword evidence="5" id="KW-0997">Cell inner membrane</keyword>
<dbReference type="AlphaFoldDB" id="A0A7H4LXY5"/>
<keyword evidence="8" id="KW-1133">Transmembrane helix</keyword>
<sequence length="285" mass="31601">MQLSGRLLACREATLRFLTPRWMMWGLLLLILNQLALLSWRSWLADDIYHVDLAKAKANPAPAKPDRGIAAENDRFTLFGTSSPASSASGRSVSDNILRHAPPSSLKLRLAGVVVSSDPKNSMAIIAKDSKQLTLFAGDSLPGYSAKIMSILSDRIVISYQGRYESLLFNEQSEAGRSINKSSVAQIKTRLQKHPQNILDYIKVAPVMVENKLAGYRLNAGKNRDLFYQSGLQDNDLAIVLNGMDLRDTQQAQQALKQLAELSELNLTVERDGKRQNIYFVPGDD</sequence>
<gene>
    <name evidence="11" type="primary">outC_1</name>
    <name evidence="11" type="ORF">NCTC11694_02186</name>
</gene>